<sequence length="324" mass="35020">MTIGNHLRELHGLPAFDFPRSGSKDKSPELPEADAVAWRIAVDSYDSDENWEDAFARFTQAVDLSRVRAIIVGSWSDAYDSGPEPVIAAIVAAKDRLPALRALFLGDIVMEECEISWINQGDVSPLLDNFPELESFGVRGGQDLVFPAVTHARLRSLTVETGGMPAQAVRGIAGGDFPALVHLDLWLGTSEYGGDSEIGDLAPFLAGTRLPSLRSLALRNSEIQDEIAAAVASAPVVARLESLDLSMGVLTDEGATALLAGQPLTHLASLDLHHNYLTEPVRERLKEALEPAGVRLDLDRDDADEETDDDDEDATVWRFVAVGE</sequence>
<feature type="region of interest" description="Disordered" evidence="1">
    <location>
        <begin position="296"/>
        <end position="315"/>
    </location>
</feature>
<dbReference type="EMBL" id="FONG01000010">
    <property type="protein sequence ID" value="SFF25802.1"/>
    <property type="molecule type" value="Genomic_DNA"/>
</dbReference>
<dbReference type="STRING" id="380248.SAMN05216251_110152"/>
<dbReference type="InterPro" id="IPR047722">
    <property type="entry name" value="STM4015-like"/>
</dbReference>
<keyword evidence="3" id="KW-1185">Reference proteome</keyword>
<dbReference type="OrthoDB" id="9781345at2"/>
<reference evidence="2 3" key="1">
    <citation type="submission" date="2016-10" db="EMBL/GenBank/DDBJ databases">
        <authorList>
            <person name="de Groot N.N."/>
        </authorList>
    </citation>
    <scope>NUCLEOTIDE SEQUENCE [LARGE SCALE GENOMIC DNA]</scope>
    <source>
        <strain evidence="2 3">CGMCC 4.3510</strain>
    </source>
</reference>
<accession>A0A1I2H800</accession>
<dbReference type="AlphaFoldDB" id="A0A1I2H800"/>
<dbReference type="SUPFAM" id="SSF52047">
    <property type="entry name" value="RNI-like"/>
    <property type="match status" value="1"/>
</dbReference>
<dbReference type="RefSeq" id="WP_093714730.1">
    <property type="nucleotide sequence ID" value="NZ_FONG01000010.1"/>
</dbReference>
<organism evidence="2 3">
    <name type="scientific">Actinacidiphila alni</name>
    <dbReference type="NCBI Taxonomy" id="380248"/>
    <lineage>
        <taxon>Bacteria</taxon>
        <taxon>Bacillati</taxon>
        <taxon>Actinomycetota</taxon>
        <taxon>Actinomycetes</taxon>
        <taxon>Kitasatosporales</taxon>
        <taxon>Streptomycetaceae</taxon>
        <taxon>Actinacidiphila</taxon>
    </lineage>
</organism>
<name>A0A1I2H800_9ACTN</name>
<evidence type="ECO:0000313" key="3">
    <source>
        <dbReference type="Proteomes" id="UP000199323"/>
    </source>
</evidence>
<evidence type="ECO:0000256" key="1">
    <source>
        <dbReference type="SAM" id="MobiDB-lite"/>
    </source>
</evidence>
<dbReference type="Gene3D" id="3.80.10.10">
    <property type="entry name" value="Ribonuclease Inhibitor"/>
    <property type="match status" value="1"/>
</dbReference>
<gene>
    <name evidence="2" type="ORF">SAMN05216251_110152</name>
</gene>
<dbReference type="NCBIfam" id="NF038076">
    <property type="entry name" value="fam_STM4015"/>
    <property type="match status" value="1"/>
</dbReference>
<dbReference type="InterPro" id="IPR032675">
    <property type="entry name" value="LRR_dom_sf"/>
</dbReference>
<dbReference type="Proteomes" id="UP000199323">
    <property type="component" value="Unassembled WGS sequence"/>
</dbReference>
<protein>
    <submittedName>
        <fullName evidence="2">Leucine Rich repeat-containing protein</fullName>
    </submittedName>
</protein>
<evidence type="ECO:0000313" key="2">
    <source>
        <dbReference type="EMBL" id="SFF25802.1"/>
    </source>
</evidence>
<proteinExistence type="predicted"/>
<feature type="compositionally biased region" description="Acidic residues" evidence="1">
    <location>
        <begin position="299"/>
        <end position="314"/>
    </location>
</feature>